<dbReference type="EMBL" id="LRBP01000039">
    <property type="protein sequence ID" value="OII70751.1"/>
    <property type="molecule type" value="Genomic_DNA"/>
</dbReference>
<feature type="signal peptide" evidence="3">
    <location>
        <begin position="1"/>
        <end position="19"/>
    </location>
</feature>
<keyword evidence="3" id="KW-0732">Signal</keyword>
<evidence type="ECO:0000313" key="5">
    <source>
        <dbReference type="Proteomes" id="UP000186176"/>
    </source>
</evidence>
<name>A0A1J4M9S4_9CRYT</name>
<gene>
    <name evidence="4" type="ORF">cubi_00896</name>
</gene>
<reference evidence="4 5" key="1">
    <citation type="submission" date="2016-10" db="EMBL/GenBank/DDBJ databases">
        <title>Reductive evolution of mitochondrial metabolism and differential evolution of invasion-related proteins in Cryptosporidium.</title>
        <authorList>
            <person name="Liu S."/>
            <person name="Roellig D.M."/>
            <person name="Guo Y."/>
            <person name="Li N."/>
            <person name="Frace M.A."/>
            <person name="Tang K."/>
            <person name="Zhang L."/>
            <person name="Feng Y."/>
            <person name="Xiao L."/>
        </authorList>
    </citation>
    <scope>NUCLEOTIDE SEQUENCE [LARGE SCALE GENOMIC DNA]</scope>
    <source>
        <strain evidence="4">39726</strain>
    </source>
</reference>
<feature type="compositionally biased region" description="Basic and acidic residues" evidence="1">
    <location>
        <begin position="42"/>
        <end position="52"/>
    </location>
</feature>
<accession>A0A1J4M9S4</accession>
<dbReference type="Proteomes" id="UP000186176">
    <property type="component" value="Unassembled WGS sequence"/>
</dbReference>
<dbReference type="OrthoDB" id="344206at2759"/>
<dbReference type="AlphaFoldDB" id="A0A1J4M9S4"/>
<comment type="caution">
    <text evidence="4">The sequence shown here is derived from an EMBL/GenBank/DDBJ whole genome shotgun (WGS) entry which is preliminary data.</text>
</comment>
<keyword evidence="2" id="KW-0812">Transmembrane</keyword>
<evidence type="ECO:0000256" key="3">
    <source>
        <dbReference type="SAM" id="SignalP"/>
    </source>
</evidence>
<dbReference type="RefSeq" id="XP_028872859.1">
    <property type="nucleotide sequence ID" value="XM_029017908.1"/>
</dbReference>
<feature type="transmembrane region" description="Helical" evidence="2">
    <location>
        <begin position="106"/>
        <end position="130"/>
    </location>
</feature>
<dbReference type="VEuPathDB" id="CryptoDB:cubi_00896"/>
<organism evidence="4 5">
    <name type="scientific">Cryptosporidium ubiquitum</name>
    <dbReference type="NCBI Taxonomy" id="857276"/>
    <lineage>
        <taxon>Eukaryota</taxon>
        <taxon>Sar</taxon>
        <taxon>Alveolata</taxon>
        <taxon>Apicomplexa</taxon>
        <taxon>Conoidasida</taxon>
        <taxon>Coccidia</taxon>
        <taxon>Eucoccidiorida</taxon>
        <taxon>Eimeriorina</taxon>
        <taxon>Cryptosporidiidae</taxon>
        <taxon>Cryptosporidium</taxon>
    </lineage>
</organism>
<feature type="region of interest" description="Disordered" evidence="1">
    <location>
        <begin position="42"/>
        <end position="70"/>
    </location>
</feature>
<evidence type="ECO:0000256" key="1">
    <source>
        <dbReference type="SAM" id="MobiDB-lite"/>
    </source>
</evidence>
<evidence type="ECO:0000256" key="2">
    <source>
        <dbReference type="SAM" id="Phobius"/>
    </source>
</evidence>
<keyword evidence="2" id="KW-0472">Membrane</keyword>
<evidence type="ECO:0000313" key="4">
    <source>
        <dbReference type="EMBL" id="OII70751.1"/>
    </source>
</evidence>
<protein>
    <submittedName>
        <fullName evidence="4">Uncharacterized protein</fullName>
    </submittedName>
</protein>
<feature type="compositionally biased region" description="Polar residues" evidence="1">
    <location>
        <begin position="55"/>
        <end position="69"/>
    </location>
</feature>
<dbReference type="GeneID" id="39977687"/>
<sequence>MKLGFALSLLLLFIGYFRADSQDIHQSLRSNALDLINSKNEHSCGENCEQKKNNRSLQDNTSSNDQSGSVGDIISDNMNNLYKDLATHGQEEAKNKWDSLSTGAKAGIIIAVVVVAIIIIAGIIHCLCICKPCCCC</sequence>
<proteinExistence type="predicted"/>
<keyword evidence="5" id="KW-1185">Reference proteome</keyword>
<keyword evidence="2" id="KW-1133">Transmembrane helix</keyword>
<feature type="chain" id="PRO_5013289375" evidence="3">
    <location>
        <begin position="20"/>
        <end position="136"/>
    </location>
</feature>